<name>A0A9J6B191_SOLCO</name>
<dbReference type="EMBL" id="JACXVP010000001">
    <property type="protein sequence ID" value="KAG5630465.1"/>
    <property type="molecule type" value="Genomic_DNA"/>
</dbReference>
<reference evidence="2 3" key="1">
    <citation type="submission" date="2020-09" db="EMBL/GenBank/DDBJ databases">
        <title>De no assembly of potato wild relative species, Solanum commersonii.</title>
        <authorList>
            <person name="Cho K."/>
        </authorList>
    </citation>
    <scope>NUCLEOTIDE SEQUENCE [LARGE SCALE GENOMIC DNA]</scope>
    <source>
        <strain evidence="2">LZ3.2</strain>
        <tissue evidence="2">Leaf</tissue>
    </source>
</reference>
<comment type="caution">
    <text evidence="2">The sequence shown here is derived from an EMBL/GenBank/DDBJ whole genome shotgun (WGS) entry which is preliminary data.</text>
</comment>
<keyword evidence="3" id="KW-1185">Reference proteome</keyword>
<evidence type="ECO:0000256" key="1">
    <source>
        <dbReference type="SAM" id="MobiDB-lite"/>
    </source>
</evidence>
<dbReference type="Pfam" id="PF07723">
    <property type="entry name" value="LRR_2"/>
    <property type="match status" value="1"/>
</dbReference>
<proteinExistence type="predicted"/>
<dbReference type="OrthoDB" id="1939276at2759"/>
<evidence type="ECO:0000313" key="3">
    <source>
        <dbReference type="Proteomes" id="UP000824120"/>
    </source>
</evidence>
<evidence type="ECO:0008006" key="4">
    <source>
        <dbReference type="Google" id="ProtNLM"/>
    </source>
</evidence>
<dbReference type="Proteomes" id="UP000824120">
    <property type="component" value="Chromosome 1"/>
</dbReference>
<gene>
    <name evidence="2" type="ORF">H5410_002182</name>
</gene>
<feature type="compositionally biased region" description="Acidic residues" evidence="1">
    <location>
        <begin position="262"/>
        <end position="273"/>
    </location>
</feature>
<dbReference type="InterPro" id="IPR013101">
    <property type="entry name" value="LRR_PRU1-like"/>
</dbReference>
<sequence length="326" mass="37312">MVVVDAEINNLLSGCLALETIVKTLKLEGYWVDDGVSINFSLKAIGMQISSFRVAFGKTYCEIIFVTLVQFPLGWLVLSPDYILRLQFDDSRCYFERKYLVKDDSIGLQRYISSFVFSNLKNVKIVIFSGVCMKEHAKKLFKLFAKEYSGFVEVRYPWKSLKSITLENMTGDAEIVNLLSGCPVLETILFHKVGGFHCLEIINSLKVKSLKLEGYWMEDDGSENDSSFEIFALNLQLSHDFHDFNCRHVDVSSVVNAKDISDQDSDDDEEDSYGDDHQYSDDEEESCSDYFQDSDDDQDSYSDYYEDSGDMEEDNPDEDSDDTEED</sequence>
<feature type="compositionally biased region" description="Acidic residues" evidence="1">
    <location>
        <begin position="281"/>
        <end position="326"/>
    </location>
</feature>
<dbReference type="AlphaFoldDB" id="A0A9J6B191"/>
<organism evidence="2 3">
    <name type="scientific">Solanum commersonii</name>
    <name type="common">Commerson's wild potato</name>
    <name type="synonym">Commerson's nightshade</name>
    <dbReference type="NCBI Taxonomy" id="4109"/>
    <lineage>
        <taxon>Eukaryota</taxon>
        <taxon>Viridiplantae</taxon>
        <taxon>Streptophyta</taxon>
        <taxon>Embryophyta</taxon>
        <taxon>Tracheophyta</taxon>
        <taxon>Spermatophyta</taxon>
        <taxon>Magnoliopsida</taxon>
        <taxon>eudicotyledons</taxon>
        <taxon>Gunneridae</taxon>
        <taxon>Pentapetalae</taxon>
        <taxon>asterids</taxon>
        <taxon>lamiids</taxon>
        <taxon>Solanales</taxon>
        <taxon>Solanaceae</taxon>
        <taxon>Solanoideae</taxon>
        <taxon>Solaneae</taxon>
        <taxon>Solanum</taxon>
    </lineage>
</organism>
<accession>A0A9J6B191</accession>
<evidence type="ECO:0000313" key="2">
    <source>
        <dbReference type="EMBL" id="KAG5630465.1"/>
    </source>
</evidence>
<protein>
    <recommendedName>
        <fullName evidence="4">F-box/LRR-repeat protein</fullName>
    </recommendedName>
</protein>
<feature type="region of interest" description="Disordered" evidence="1">
    <location>
        <begin position="258"/>
        <end position="326"/>
    </location>
</feature>